<dbReference type="InterPro" id="IPR022300">
    <property type="entry name" value="PPK2-rel_1"/>
</dbReference>
<dbReference type="Pfam" id="PF03976">
    <property type="entry name" value="PPK2"/>
    <property type="match status" value="1"/>
</dbReference>
<dbReference type="GO" id="GO:0016301">
    <property type="term" value="F:kinase activity"/>
    <property type="evidence" value="ECO:0007669"/>
    <property type="project" value="UniProtKB-KW"/>
</dbReference>
<organism evidence="3 4">
    <name type="scientific">Arthrobacter burdickii</name>
    <dbReference type="NCBI Taxonomy" id="3035920"/>
    <lineage>
        <taxon>Bacteria</taxon>
        <taxon>Bacillati</taxon>
        <taxon>Actinomycetota</taxon>
        <taxon>Actinomycetes</taxon>
        <taxon>Micrococcales</taxon>
        <taxon>Micrococcaceae</taxon>
        <taxon>Arthrobacter</taxon>
    </lineage>
</organism>
<evidence type="ECO:0000313" key="4">
    <source>
        <dbReference type="Proteomes" id="UP001174209"/>
    </source>
</evidence>
<dbReference type="InterPro" id="IPR022488">
    <property type="entry name" value="PPK2-related"/>
</dbReference>
<feature type="region of interest" description="Disordered" evidence="1">
    <location>
        <begin position="1"/>
        <end position="22"/>
    </location>
</feature>
<dbReference type="NCBIfam" id="TIGR03709">
    <property type="entry name" value="PPK2_rel_1"/>
    <property type="match status" value="1"/>
</dbReference>
<gene>
    <name evidence="3" type="ORF">P5G52_08560</name>
</gene>
<evidence type="ECO:0000259" key="2">
    <source>
        <dbReference type="Pfam" id="PF03976"/>
    </source>
</evidence>
<dbReference type="Gene3D" id="3.40.50.300">
    <property type="entry name" value="P-loop containing nucleotide triphosphate hydrolases"/>
    <property type="match status" value="1"/>
</dbReference>
<dbReference type="PANTHER" id="PTHR34383:SF3">
    <property type="entry name" value="POLYPHOSPHATE:AMP PHOSPHOTRANSFERASE"/>
    <property type="match status" value="1"/>
</dbReference>
<evidence type="ECO:0000313" key="3">
    <source>
        <dbReference type="EMBL" id="MDN4610924.1"/>
    </source>
</evidence>
<proteinExistence type="predicted"/>
<evidence type="ECO:0000256" key="1">
    <source>
        <dbReference type="SAM" id="MobiDB-lite"/>
    </source>
</evidence>
<protein>
    <submittedName>
        <fullName evidence="3">Polyphosphate kinase 2 family protein</fullName>
    </submittedName>
</protein>
<feature type="domain" description="Polyphosphate kinase-2-related" evidence="2">
    <location>
        <begin position="56"/>
        <end position="278"/>
    </location>
</feature>
<dbReference type="Proteomes" id="UP001174209">
    <property type="component" value="Unassembled WGS sequence"/>
</dbReference>
<dbReference type="SUPFAM" id="SSF52540">
    <property type="entry name" value="P-loop containing nucleoside triphosphate hydrolases"/>
    <property type="match status" value="1"/>
</dbReference>
<keyword evidence="3" id="KW-0808">Transferase</keyword>
<accession>A0ABT8K0Q6</accession>
<dbReference type="PANTHER" id="PTHR34383">
    <property type="entry name" value="POLYPHOSPHATE:AMP PHOSPHOTRANSFERASE-RELATED"/>
    <property type="match status" value="1"/>
</dbReference>
<keyword evidence="3" id="KW-0418">Kinase</keyword>
<dbReference type="InterPro" id="IPR027417">
    <property type="entry name" value="P-loop_NTPase"/>
</dbReference>
<reference evidence="3" key="1">
    <citation type="submission" date="2023-06" db="EMBL/GenBank/DDBJ databases">
        <title>MT1 and MT2 Draft Genomes of Novel Species.</title>
        <authorList>
            <person name="Venkateswaran K."/>
        </authorList>
    </citation>
    <scope>NUCLEOTIDE SEQUENCE</scope>
    <source>
        <strain evidence="3">IIF3SC-B10</strain>
    </source>
</reference>
<keyword evidence="4" id="KW-1185">Reference proteome</keyword>
<sequence>MAPKASGTAKASSRKADSTADNAELRRLLLAGPDFALDAVDPHSTPGFDGGKKAGTAALAAGADALSLLQEKLFAESRAGSGIAVLLLLQGMDTSGKGGIVRHVVGLVDPQGVQHSAFKAPTEEERSHDFLWRVRRQLPEAGMIGVFDRSHYEDVLVHRVRSLSPADEIEKRYGAIRAFENEVAASGTRMLKVMLHISKDEQKARLSERLERKDKFWKYNPGDVDERGYWQQYQEAYQTAIERTSTPDTPWYVVPADRKWYARLAVQHLLTATLEDMQLSWPPATFDVEAEKKRLAAS</sequence>
<dbReference type="RefSeq" id="WP_301226497.1">
    <property type="nucleotide sequence ID" value="NZ_JAROCG010000001.1"/>
</dbReference>
<comment type="caution">
    <text evidence="3">The sequence shown here is derived from an EMBL/GenBank/DDBJ whole genome shotgun (WGS) entry which is preliminary data.</text>
</comment>
<dbReference type="EMBL" id="JAROCG010000001">
    <property type="protein sequence ID" value="MDN4610924.1"/>
    <property type="molecule type" value="Genomic_DNA"/>
</dbReference>
<name>A0ABT8K0Q6_9MICC</name>